<organism evidence="3 4">
    <name type="scientific">Actinomadura rubrisoli</name>
    <dbReference type="NCBI Taxonomy" id="2530368"/>
    <lineage>
        <taxon>Bacteria</taxon>
        <taxon>Bacillati</taxon>
        <taxon>Actinomycetota</taxon>
        <taxon>Actinomycetes</taxon>
        <taxon>Streptosporangiales</taxon>
        <taxon>Thermomonosporaceae</taxon>
        <taxon>Actinomadura</taxon>
    </lineage>
</organism>
<keyword evidence="4" id="KW-1185">Reference proteome</keyword>
<sequence length="435" mass="47115">MRIAIIGGGLAGLTAAWLLESTHDVTLLEARERLGGHVASVSVRHRSAFRSVDLGAQDFSTEIFPLHARLLDLLDLNERLIDVAMTQTISTTGTPRPILVTPHAGRAAILGAAWEAVGALVQRAMAWEADDVSWETPYADLVEPLPIEPRLKRTVLYAQPAALYGCSMQQVQEVSARAATAIFTRSPAPPAGQAPTWQNLDGGLHTLIQSLAADLQHARLRVAARVVTIAKRSDAYALTIDGGETYHADHVVMAVPPPAGLPLTRQLAGTAELNRALAHYRYLPCTTGVHQDPCYMPATRSHWSTSNLIVNGDFATSSAWYRPINGADLFKSQLTHRTYLPERLLAIAHFTQMLPDASAVRGHRALAKHQGRDGLWFAGHYVSDLDCQETAVRSAADIARVLAPSTRRLHALLTDTPPEPDRTAVAQTPVTEGSP</sequence>
<dbReference type="InterPro" id="IPR050464">
    <property type="entry name" value="Zeta_carotene_desat/Oxidored"/>
</dbReference>
<dbReference type="Pfam" id="PF01593">
    <property type="entry name" value="Amino_oxidase"/>
    <property type="match status" value="1"/>
</dbReference>
<evidence type="ECO:0000313" key="4">
    <source>
        <dbReference type="Proteomes" id="UP000294513"/>
    </source>
</evidence>
<evidence type="ECO:0000259" key="2">
    <source>
        <dbReference type="Pfam" id="PF01593"/>
    </source>
</evidence>
<accession>A0A4R5ALQ9</accession>
<reference evidence="3 4" key="1">
    <citation type="submission" date="2019-03" db="EMBL/GenBank/DDBJ databases">
        <title>Draft genome sequences of novel Actinobacteria.</title>
        <authorList>
            <person name="Sahin N."/>
            <person name="Ay H."/>
            <person name="Saygin H."/>
        </authorList>
    </citation>
    <scope>NUCLEOTIDE SEQUENCE [LARGE SCALE GENOMIC DNA]</scope>
    <source>
        <strain evidence="3 4">H3C3</strain>
    </source>
</reference>
<feature type="region of interest" description="Disordered" evidence="1">
    <location>
        <begin position="411"/>
        <end position="435"/>
    </location>
</feature>
<dbReference type="InterPro" id="IPR002937">
    <property type="entry name" value="Amino_oxidase"/>
</dbReference>
<feature type="compositionally biased region" description="Polar residues" evidence="1">
    <location>
        <begin position="425"/>
        <end position="435"/>
    </location>
</feature>
<comment type="caution">
    <text evidence="3">The sequence shown here is derived from an EMBL/GenBank/DDBJ whole genome shotgun (WGS) entry which is preliminary data.</text>
</comment>
<dbReference type="PANTHER" id="PTHR42923">
    <property type="entry name" value="PROTOPORPHYRINOGEN OXIDASE"/>
    <property type="match status" value="1"/>
</dbReference>
<feature type="domain" description="Amine oxidase" evidence="2">
    <location>
        <begin position="10"/>
        <end position="284"/>
    </location>
</feature>
<dbReference type="RefSeq" id="WP_131900502.1">
    <property type="nucleotide sequence ID" value="NZ_SMKU01000251.1"/>
</dbReference>
<dbReference type="Proteomes" id="UP000294513">
    <property type="component" value="Unassembled WGS sequence"/>
</dbReference>
<proteinExistence type="predicted"/>
<dbReference type="OrthoDB" id="20837at2"/>
<name>A0A4R5ALQ9_9ACTN</name>
<dbReference type="SUPFAM" id="SSF51905">
    <property type="entry name" value="FAD/NAD(P)-binding domain"/>
    <property type="match status" value="1"/>
</dbReference>
<dbReference type="PANTHER" id="PTHR42923:SF17">
    <property type="entry name" value="AMINE OXIDASE DOMAIN-CONTAINING PROTEIN"/>
    <property type="match status" value="1"/>
</dbReference>
<evidence type="ECO:0000256" key="1">
    <source>
        <dbReference type="SAM" id="MobiDB-lite"/>
    </source>
</evidence>
<dbReference type="GO" id="GO:0016491">
    <property type="term" value="F:oxidoreductase activity"/>
    <property type="evidence" value="ECO:0007669"/>
    <property type="project" value="InterPro"/>
</dbReference>
<gene>
    <name evidence="3" type="ORF">E1298_33590</name>
</gene>
<dbReference type="EMBL" id="SMKU01000251">
    <property type="protein sequence ID" value="TDD73671.1"/>
    <property type="molecule type" value="Genomic_DNA"/>
</dbReference>
<dbReference type="Gene3D" id="3.50.50.60">
    <property type="entry name" value="FAD/NAD(P)-binding domain"/>
    <property type="match status" value="1"/>
</dbReference>
<evidence type="ECO:0000313" key="3">
    <source>
        <dbReference type="EMBL" id="TDD73671.1"/>
    </source>
</evidence>
<protein>
    <submittedName>
        <fullName evidence="3">FAD-dependent oxidoreductase</fullName>
    </submittedName>
</protein>
<dbReference type="AlphaFoldDB" id="A0A4R5ALQ9"/>
<dbReference type="InterPro" id="IPR036188">
    <property type="entry name" value="FAD/NAD-bd_sf"/>
</dbReference>